<protein>
    <submittedName>
        <fullName evidence="2">WW domain-containing protein</fullName>
    </submittedName>
</protein>
<sequence length="350" mass="39720">MPTWRKQPPPTQAYLVGTPGKYIRRESPPRGVNTANKATTTVLPNIHLTKSTTNTTAGNINKQGIKNMLSEGSSQSSNINHNEVDQNNDTRKNNFRFDLSSHSFSNHHPAHIVQKDYSNIRPALTSSVSIGNVVEYEKTSELQPNHYLTNAHGSSLRSLAYMSGSESDEMIAMPANWTIETTKDGLTYYVDHNNRVTHWVHPFATEKLPVGWHKTFDPTEGVLYINEYQMIKQNSHPGVATNLAKIHESPSVQSMANHNHNYSGNDEYAEEPSLINVDDVPPFLKLYSTADTESDHLLNFNLFKLNELEHLNAMLHKLFKKEVLDVAVNRYEKFRNEINKELCSRKFDNC</sequence>
<proteinExistence type="predicted"/>
<reference evidence="2" key="1">
    <citation type="submission" date="2016-11" db="UniProtKB">
        <authorList>
            <consortium name="WormBaseParasite"/>
        </authorList>
    </citation>
    <scope>IDENTIFICATION</scope>
    <source>
        <strain evidence="2">KR3021</strain>
    </source>
</reference>
<organism evidence="1 2">
    <name type="scientific">Rhabditophanes sp. KR3021</name>
    <dbReference type="NCBI Taxonomy" id="114890"/>
    <lineage>
        <taxon>Eukaryota</taxon>
        <taxon>Metazoa</taxon>
        <taxon>Ecdysozoa</taxon>
        <taxon>Nematoda</taxon>
        <taxon>Chromadorea</taxon>
        <taxon>Rhabditida</taxon>
        <taxon>Tylenchina</taxon>
        <taxon>Panagrolaimomorpha</taxon>
        <taxon>Strongyloidoidea</taxon>
        <taxon>Alloionematidae</taxon>
        <taxon>Rhabditophanes</taxon>
    </lineage>
</organism>
<evidence type="ECO:0000313" key="2">
    <source>
        <dbReference type="WBParaSite" id="RSKR_0000145700.1"/>
    </source>
</evidence>
<evidence type="ECO:0000313" key="1">
    <source>
        <dbReference type="Proteomes" id="UP000095286"/>
    </source>
</evidence>
<dbReference type="WBParaSite" id="RSKR_0000145700.1">
    <property type="protein sequence ID" value="RSKR_0000145700.1"/>
    <property type="gene ID" value="RSKR_0000145700"/>
</dbReference>
<dbReference type="Proteomes" id="UP000095286">
    <property type="component" value="Unplaced"/>
</dbReference>
<name>A0AC35TKA9_9BILA</name>
<accession>A0AC35TKA9</accession>